<evidence type="ECO:0000256" key="1">
    <source>
        <dbReference type="SAM" id="MobiDB-lite"/>
    </source>
</evidence>
<gene>
    <name evidence="2" type="ORF">E8E13_004273</name>
</gene>
<feature type="compositionally biased region" description="Polar residues" evidence="1">
    <location>
        <begin position="221"/>
        <end position="230"/>
    </location>
</feature>
<feature type="compositionally biased region" description="Basic residues" evidence="1">
    <location>
        <begin position="46"/>
        <end position="55"/>
    </location>
</feature>
<reference evidence="2" key="1">
    <citation type="submission" date="2019-04" db="EMBL/GenBank/DDBJ databases">
        <title>Sequencing of skin fungus with MAO and IRED activity.</title>
        <authorList>
            <person name="Marsaioli A.J."/>
            <person name="Bonatto J.M.C."/>
            <person name="Reis Junior O."/>
        </authorList>
    </citation>
    <scope>NUCLEOTIDE SEQUENCE</scope>
    <source>
        <strain evidence="2">30M1</strain>
    </source>
</reference>
<proteinExistence type="predicted"/>
<name>A0A9P4T6D0_CURKU</name>
<organism evidence="2 3">
    <name type="scientific">Curvularia kusanoi</name>
    <name type="common">Cochliobolus kusanoi</name>
    <dbReference type="NCBI Taxonomy" id="90978"/>
    <lineage>
        <taxon>Eukaryota</taxon>
        <taxon>Fungi</taxon>
        <taxon>Dikarya</taxon>
        <taxon>Ascomycota</taxon>
        <taxon>Pezizomycotina</taxon>
        <taxon>Dothideomycetes</taxon>
        <taxon>Pleosporomycetidae</taxon>
        <taxon>Pleosporales</taxon>
        <taxon>Pleosporineae</taxon>
        <taxon>Pleosporaceae</taxon>
        <taxon>Curvularia</taxon>
    </lineage>
</organism>
<feature type="compositionally biased region" description="Low complexity" evidence="1">
    <location>
        <begin position="203"/>
        <end position="214"/>
    </location>
</feature>
<dbReference type="AlphaFoldDB" id="A0A9P4T6D0"/>
<keyword evidence="3" id="KW-1185">Reference proteome</keyword>
<feature type="region of interest" description="Disordered" evidence="1">
    <location>
        <begin position="203"/>
        <end position="230"/>
    </location>
</feature>
<comment type="caution">
    <text evidence="2">The sequence shown here is derived from an EMBL/GenBank/DDBJ whole genome shotgun (WGS) entry which is preliminary data.</text>
</comment>
<dbReference type="EMBL" id="SWKU01000031">
    <property type="protein sequence ID" value="KAF2995714.1"/>
    <property type="molecule type" value="Genomic_DNA"/>
</dbReference>
<sequence>MVTTRRQSKDLEPADVPVAALPERKRKRRNKAEPAADVQSVPRQPPTKRQKKVRSTARIDAAPAPAQNAPRVPQNIVKGPATTESAEGESRRQTVRRAQQAKKQSAQLGLTIESDSSADEVPQQYPFAAPQDANDDEDADSRYILGSNRKETTRKPALAAARKTAELMYEEDGLEVIDKADAVLSNTSKRPATKYKGECSQSTVSVSNTNTGGNHSYKIGGSTNNSRQNSTSFVQGTASRFIMFTVAEAIEFLALYKDGTVNGPENVDPQTRQPYEPLQTGEHLSYPVRGTYHLGALGRYGVDDKPSLPFALTVPLSEAFLVKNAQSASVGEPSRRGLGFDSALAARSSGPAVRRPNNHCFTWGKFRGRRVDSVPITYLRSIFHSHDYNNDANLQRAVLDLYPKGLYESEAESYTFEKGPFKNKRLDEVPNSYLWGLLRKKNDGEAVGGKKVKGRLERALEVWEKKQLDLTQD</sequence>
<dbReference type="OrthoDB" id="3794583at2759"/>
<accession>A0A9P4T6D0</accession>
<dbReference type="Proteomes" id="UP000801428">
    <property type="component" value="Unassembled WGS sequence"/>
</dbReference>
<feature type="region of interest" description="Disordered" evidence="1">
    <location>
        <begin position="1"/>
        <end position="108"/>
    </location>
</feature>
<evidence type="ECO:0000313" key="2">
    <source>
        <dbReference type="EMBL" id="KAF2995714.1"/>
    </source>
</evidence>
<protein>
    <submittedName>
        <fullName evidence="2">Uncharacterized protein</fullName>
    </submittedName>
</protein>
<evidence type="ECO:0000313" key="3">
    <source>
        <dbReference type="Proteomes" id="UP000801428"/>
    </source>
</evidence>